<dbReference type="PANTHER" id="PTHR31587">
    <property type="entry name" value="TRANSMEMBRANE PROTEIN (DUF2215)"/>
    <property type="match status" value="1"/>
</dbReference>
<reference evidence="2" key="2">
    <citation type="submission" date="2023-05" db="EMBL/GenBank/DDBJ databases">
        <authorList>
            <person name="Schelkunov M.I."/>
        </authorList>
    </citation>
    <scope>NUCLEOTIDE SEQUENCE</scope>
    <source>
        <strain evidence="2">Hsosn_3</strain>
        <tissue evidence="2">Leaf</tissue>
    </source>
</reference>
<comment type="caution">
    <text evidence="2">The sequence shown here is derived from an EMBL/GenBank/DDBJ whole genome shotgun (WGS) entry which is preliminary data.</text>
</comment>
<organism evidence="2 3">
    <name type="scientific">Heracleum sosnowskyi</name>
    <dbReference type="NCBI Taxonomy" id="360622"/>
    <lineage>
        <taxon>Eukaryota</taxon>
        <taxon>Viridiplantae</taxon>
        <taxon>Streptophyta</taxon>
        <taxon>Embryophyta</taxon>
        <taxon>Tracheophyta</taxon>
        <taxon>Spermatophyta</taxon>
        <taxon>Magnoliopsida</taxon>
        <taxon>eudicotyledons</taxon>
        <taxon>Gunneridae</taxon>
        <taxon>Pentapetalae</taxon>
        <taxon>asterids</taxon>
        <taxon>campanulids</taxon>
        <taxon>Apiales</taxon>
        <taxon>Apiaceae</taxon>
        <taxon>Apioideae</taxon>
        <taxon>apioid superclade</taxon>
        <taxon>Tordylieae</taxon>
        <taxon>Tordyliinae</taxon>
        <taxon>Heracleum</taxon>
    </lineage>
</organism>
<name>A0AAD8JIA4_9APIA</name>
<protein>
    <submittedName>
        <fullName evidence="2">Uncharacterized protein</fullName>
    </submittedName>
</protein>
<dbReference type="AlphaFoldDB" id="A0AAD8JIA4"/>
<dbReference type="PANTHER" id="PTHR31587:SF3">
    <property type="entry name" value="EXPRESSED PROTEIN"/>
    <property type="match status" value="1"/>
</dbReference>
<feature type="region of interest" description="Disordered" evidence="1">
    <location>
        <begin position="96"/>
        <end position="115"/>
    </location>
</feature>
<feature type="compositionally biased region" description="Polar residues" evidence="1">
    <location>
        <begin position="96"/>
        <end position="112"/>
    </location>
</feature>
<accession>A0AAD8JIA4</accession>
<proteinExistence type="predicted"/>
<keyword evidence="3" id="KW-1185">Reference proteome</keyword>
<evidence type="ECO:0000313" key="3">
    <source>
        <dbReference type="Proteomes" id="UP001237642"/>
    </source>
</evidence>
<sequence>MHNPVSVLVVVLIGLAGAALGYWLVRKFVISEDGSVDVGVAPFVKWAMRIVGFTCVFQSTLDTYLALTAQGITLEPTRGRATAKHTRAEFLSRQGTTNRDQNLWNSPNSPRSSAKWIDSPVKGLVSPPSTKTKNQQEFYSTFHKTPDRKKFSKQEWEDCTEESTRQALADWASSPEFTDWLVKNADRVKVLPDESSDESLAAIVESVELGETLAEVASQVIEKVEESDNKVTETGPSIKLDESLSSMVNQVSDSILARETENMVAEAVQVVDLAGPTDCSSEVVNKVHDTVQNGETRNGDAENFPVVESEKDSLVEETGEVIESPITENHNTSSAVELDLPEVGEKEILTLDTNNADSLQLEDKLELSYNSFVGNTGDGTVPVPDYQNPEHPRNQLPVASTSQEVQKASEDKEQLCVQIFSQVYIRMKALKVFKGGNITGISPLVPNLCSPGLLKLKAEPTVVSLHGLDGAQHNQRPYFKLVSSVPHNY</sequence>
<reference evidence="2" key="1">
    <citation type="submission" date="2023-02" db="EMBL/GenBank/DDBJ databases">
        <title>Genome of toxic invasive species Heracleum sosnowskyi carries increased number of genes despite the absence of recent whole-genome duplications.</title>
        <authorList>
            <person name="Schelkunov M."/>
            <person name="Shtratnikova V."/>
            <person name="Makarenko M."/>
            <person name="Klepikova A."/>
            <person name="Omelchenko D."/>
            <person name="Novikova G."/>
            <person name="Obukhova E."/>
            <person name="Bogdanov V."/>
            <person name="Penin A."/>
            <person name="Logacheva M."/>
        </authorList>
    </citation>
    <scope>NUCLEOTIDE SEQUENCE</scope>
    <source>
        <strain evidence="2">Hsosn_3</strain>
        <tissue evidence="2">Leaf</tissue>
    </source>
</reference>
<dbReference type="EMBL" id="JAUIZM010000001">
    <property type="protein sequence ID" value="KAK1403017.1"/>
    <property type="molecule type" value="Genomic_DNA"/>
</dbReference>
<evidence type="ECO:0000256" key="1">
    <source>
        <dbReference type="SAM" id="MobiDB-lite"/>
    </source>
</evidence>
<evidence type="ECO:0000313" key="2">
    <source>
        <dbReference type="EMBL" id="KAK1403017.1"/>
    </source>
</evidence>
<gene>
    <name evidence="2" type="ORF">POM88_002622</name>
</gene>
<dbReference type="Proteomes" id="UP001237642">
    <property type="component" value="Unassembled WGS sequence"/>
</dbReference>